<evidence type="ECO:0000256" key="5">
    <source>
        <dbReference type="ARBA" id="ARBA00023136"/>
    </source>
</evidence>
<evidence type="ECO:0000256" key="7">
    <source>
        <dbReference type="SAM" id="Phobius"/>
    </source>
</evidence>
<feature type="domain" description="Endoplasmic reticulum vesicle transporter N-terminal" evidence="9">
    <location>
        <begin position="67"/>
        <end position="158"/>
    </location>
</feature>
<accession>A0A7S1ZET6</accession>
<dbReference type="InterPro" id="IPR039542">
    <property type="entry name" value="Erv_N"/>
</dbReference>
<evidence type="ECO:0000259" key="9">
    <source>
        <dbReference type="Pfam" id="PF13850"/>
    </source>
</evidence>
<evidence type="ECO:0000259" key="8">
    <source>
        <dbReference type="Pfam" id="PF07970"/>
    </source>
</evidence>
<name>A0A7S1ZET6_9STRA</name>
<comment type="similarity">
    <text evidence="2">Belongs to the ERGIC family.</text>
</comment>
<feature type="compositionally biased region" description="Low complexity" evidence="6">
    <location>
        <begin position="1"/>
        <end position="12"/>
    </location>
</feature>
<keyword evidence="3 7" id="KW-0812">Transmembrane</keyword>
<dbReference type="Pfam" id="PF07970">
    <property type="entry name" value="COPIIcoated_ERV"/>
    <property type="match status" value="1"/>
</dbReference>
<dbReference type="InterPro" id="IPR012936">
    <property type="entry name" value="Erv_C"/>
</dbReference>
<dbReference type="PANTHER" id="PTHR10984:SF25">
    <property type="entry name" value="ENDOPLASMIC RETICULUM-GOLGI INTERMEDIATE COMPARTMENT PROTEIN 3"/>
    <property type="match status" value="1"/>
</dbReference>
<dbReference type="Pfam" id="PF13850">
    <property type="entry name" value="ERGIC_N"/>
    <property type="match status" value="1"/>
</dbReference>
<dbReference type="GO" id="GO:0005783">
    <property type="term" value="C:endoplasmic reticulum"/>
    <property type="evidence" value="ECO:0007669"/>
    <property type="project" value="TreeGrafter"/>
</dbReference>
<dbReference type="GO" id="GO:0016020">
    <property type="term" value="C:membrane"/>
    <property type="evidence" value="ECO:0007669"/>
    <property type="project" value="UniProtKB-SubCell"/>
</dbReference>
<gene>
    <name evidence="10" type="ORF">DBRI1063_LOCUS14520</name>
</gene>
<keyword evidence="5 7" id="KW-0472">Membrane</keyword>
<feature type="domain" description="Endoplasmic reticulum vesicle transporter C-terminal" evidence="8">
    <location>
        <begin position="211"/>
        <end position="509"/>
    </location>
</feature>
<dbReference type="PANTHER" id="PTHR10984">
    <property type="entry name" value="ENDOPLASMIC RETICULUM-GOLGI INTERMEDIATE COMPARTMENT PROTEIN"/>
    <property type="match status" value="1"/>
</dbReference>
<evidence type="ECO:0000256" key="3">
    <source>
        <dbReference type="ARBA" id="ARBA00022692"/>
    </source>
</evidence>
<keyword evidence="4 7" id="KW-1133">Transmembrane helix</keyword>
<dbReference type="EMBL" id="HBGN01022763">
    <property type="protein sequence ID" value="CAD9336909.1"/>
    <property type="molecule type" value="Transcribed_RNA"/>
</dbReference>
<feature type="region of interest" description="Disordered" evidence="6">
    <location>
        <begin position="436"/>
        <end position="455"/>
    </location>
</feature>
<feature type="region of interest" description="Disordered" evidence="6">
    <location>
        <begin position="1"/>
        <end position="21"/>
    </location>
</feature>
<dbReference type="GO" id="GO:0030134">
    <property type="term" value="C:COPII-coated ER to Golgi transport vesicle"/>
    <property type="evidence" value="ECO:0007669"/>
    <property type="project" value="TreeGrafter"/>
</dbReference>
<protein>
    <recommendedName>
        <fullName evidence="11">Endoplasmic reticulum vesicle transporter C-terminal domain-containing protein</fullName>
    </recommendedName>
</protein>
<sequence>MSPMAPASPSPSLESIDMSSPSNSVYSVVPQLRHRNVRAFHQNNGKQQTLNEDNDGSKKAFRRHVAKNLDLFPKVERDYTVRTERGGFATLVGYGMVALLVLAEIITWRNQNQQTVEHVVVDTSLGKRMKVNVNITFPSLHCNDLHVDVMDIAGDSQLGVDDSMVKRRLHPDGSPLGTKEIKVEANKAAEEHSKREGILAEEVGDNYCGPCYGAHETEDQCCNTCDDVQKAYKKKRWNSGEVVKLAEQCIREGVTSLQLPLMSKGEGCNLSGHMEVNRVSGNFHIAMGEGIEKDGRHIHQFTPEDTPNFNASHIVHELTFGPSLDSIFKKSIGVGQIAAMNGATKIVTEKDGTTGLFQYFIKVVPTSYRGTDLVTLVVGSSPTLTEKDSPLISFEKIKVSEEASDLEPVIHTNRFFFTERFRPLFTEWDDNKKNSGQLDTSIGHGSATKDGAKGSHHKVQNSILPGVFFVYEIYPFAVEVRSVTVPLTHLLIRIMATVGGVFTIVGWVDAMLYSREKARKRAGSLQ</sequence>
<evidence type="ECO:0000256" key="6">
    <source>
        <dbReference type="SAM" id="MobiDB-lite"/>
    </source>
</evidence>
<evidence type="ECO:0000256" key="2">
    <source>
        <dbReference type="ARBA" id="ARBA00005648"/>
    </source>
</evidence>
<evidence type="ECO:0000256" key="4">
    <source>
        <dbReference type="ARBA" id="ARBA00022989"/>
    </source>
</evidence>
<dbReference type="AlphaFoldDB" id="A0A7S1ZET6"/>
<feature type="transmembrane region" description="Helical" evidence="7">
    <location>
        <begin position="490"/>
        <end position="512"/>
    </location>
</feature>
<comment type="subcellular location">
    <subcellularLocation>
        <location evidence="1">Membrane</location>
        <topology evidence="1">Multi-pass membrane protein</topology>
    </subcellularLocation>
</comment>
<evidence type="ECO:0000256" key="1">
    <source>
        <dbReference type="ARBA" id="ARBA00004141"/>
    </source>
</evidence>
<evidence type="ECO:0008006" key="11">
    <source>
        <dbReference type="Google" id="ProtNLM"/>
    </source>
</evidence>
<reference evidence="10" key="1">
    <citation type="submission" date="2021-01" db="EMBL/GenBank/DDBJ databases">
        <authorList>
            <person name="Corre E."/>
            <person name="Pelletier E."/>
            <person name="Niang G."/>
            <person name="Scheremetjew M."/>
            <person name="Finn R."/>
            <person name="Kale V."/>
            <person name="Holt S."/>
            <person name="Cochrane G."/>
            <person name="Meng A."/>
            <person name="Brown T."/>
            <person name="Cohen L."/>
        </authorList>
    </citation>
    <scope>NUCLEOTIDE SEQUENCE</scope>
    <source>
        <strain evidence="10">Pop2</strain>
    </source>
</reference>
<organism evidence="10">
    <name type="scientific">Ditylum brightwellii</name>
    <dbReference type="NCBI Taxonomy" id="49249"/>
    <lineage>
        <taxon>Eukaryota</taxon>
        <taxon>Sar</taxon>
        <taxon>Stramenopiles</taxon>
        <taxon>Ochrophyta</taxon>
        <taxon>Bacillariophyta</taxon>
        <taxon>Mediophyceae</taxon>
        <taxon>Lithodesmiophycidae</taxon>
        <taxon>Lithodesmiales</taxon>
        <taxon>Lithodesmiaceae</taxon>
        <taxon>Ditylum</taxon>
    </lineage>
</organism>
<evidence type="ECO:0000313" key="10">
    <source>
        <dbReference type="EMBL" id="CAD9336909.1"/>
    </source>
</evidence>
<dbReference type="InterPro" id="IPR045888">
    <property type="entry name" value="Erv"/>
</dbReference>
<proteinExistence type="inferred from homology"/>